<evidence type="ECO:0000313" key="3">
    <source>
        <dbReference type="Proteomes" id="UP000625711"/>
    </source>
</evidence>
<evidence type="ECO:0000256" key="1">
    <source>
        <dbReference type="SAM" id="MobiDB-lite"/>
    </source>
</evidence>
<proteinExistence type="predicted"/>
<evidence type="ECO:0000313" key="2">
    <source>
        <dbReference type="EMBL" id="KAF7275176.1"/>
    </source>
</evidence>
<feature type="region of interest" description="Disordered" evidence="1">
    <location>
        <begin position="87"/>
        <end position="108"/>
    </location>
</feature>
<keyword evidence="3" id="KW-1185">Reference proteome</keyword>
<organism evidence="2 3">
    <name type="scientific">Rhynchophorus ferrugineus</name>
    <name type="common">Red palm weevil</name>
    <name type="synonym">Curculio ferrugineus</name>
    <dbReference type="NCBI Taxonomy" id="354439"/>
    <lineage>
        <taxon>Eukaryota</taxon>
        <taxon>Metazoa</taxon>
        <taxon>Ecdysozoa</taxon>
        <taxon>Arthropoda</taxon>
        <taxon>Hexapoda</taxon>
        <taxon>Insecta</taxon>
        <taxon>Pterygota</taxon>
        <taxon>Neoptera</taxon>
        <taxon>Endopterygota</taxon>
        <taxon>Coleoptera</taxon>
        <taxon>Polyphaga</taxon>
        <taxon>Cucujiformia</taxon>
        <taxon>Curculionidae</taxon>
        <taxon>Dryophthorinae</taxon>
        <taxon>Rhynchophorus</taxon>
    </lineage>
</organism>
<dbReference type="AlphaFoldDB" id="A0A834MB43"/>
<dbReference type="EMBL" id="JAACXV010011132">
    <property type="protein sequence ID" value="KAF7275176.1"/>
    <property type="molecule type" value="Genomic_DNA"/>
</dbReference>
<reference evidence="2" key="1">
    <citation type="submission" date="2020-08" db="EMBL/GenBank/DDBJ databases">
        <title>Genome sequencing and assembly of the red palm weevil Rhynchophorus ferrugineus.</title>
        <authorList>
            <person name="Dias G.B."/>
            <person name="Bergman C.M."/>
            <person name="Manee M."/>
        </authorList>
    </citation>
    <scope>NUCLEOTIDE SEQUENCE</scope>
    <source>
        <strain evidence="2">AA-2017</strain>
        <tissue evidence="2">Whole larva</tissue>
    </source>
</reference>
<dbReference type="Proteomes" id="UP000625711">
    <property type="component" value="Unassembled WGS sequence"/>
</dbReference>
<sequence>MRGPKRNKKLPLTLSALKHRLYGNEKHQSVARSTDLLRNYRDAERASGDPGWKTRQVIGRMHSGKAATAGDPEIIDGKRFKSAWVGNAGSEERTRSRCGRLTPERNAI</sequence>
<accession>A0A834MB43</accession>
<comment type="caution">
    <text evidence="2">The sequence shown here is derived from an EMBL/GenBank/DDBJ whole genome shotgun (WGS) entry which is preliminary data.</text>
</comment>
<name>A0A834MB43_RHYFE</name>
<protein>
    <submittedName>
        <fullName evidence="2">Uncharacterized protein</fullName>
    </submittedName>
</protein>
<gene>
    <name evidence="2" type="ORF">GWI33_012111</name>
</gene>